<dbReference type="STRING" id="112413.SAMN05421854_102827"/>
<dbReference type="PRINTS" id="PR00081">
    <property type="entry name" value="GDHRDH"/>
</dbReference>
<dbReference type="EMBL" id="JAAGNC010000068">
    <property type="protein sequence ID" value="NEC56210.1"/>
    <property type="molecule type" value="Genomic_DNA"/>
</dbReference>
<dbReference type="EMBL" id="FOWC01000002">
    <property type="protein sequence ID" value="SFO66240.1"/>
    <property type="molecule type" value="Genomic_DNA"/>
</dbReference>
<gene>
    <name evidence="3" type="ORF">G3I59_11590</name>
    <name evidence="4" type="ORF">SAMN05421854_102827</name>
</gene>
<evidence type="ECO:0000313" key="4">
    <source>
        <dbReference type="EMBL" id="SFO66240.1"/>
    </source>
</evidence>
<organism evidence="4 5">
    <name type="scientific">Amycolatopsis rubida</name>
    <dbReference type="NCBI Taxonomy" id="112413"/>
    <lineage>
        <taxon>Bacteria</taxon>
        <taxon>Bacillati</taxon>
        <taxon>Actinomycetota</taxon>
        <taxon>Actinomycetes</taxon>
        <taxon>Pseudonocardiales</taxon>
        <taxon>Pseudonocardiaceae</taxon>
        <taxon>Amycolatopsis</taxon>
    </lineage>
</organism>
<evidence type="ECO:0000256" key="1">
    <source>
        <dbReference type="ARBA" id="ARBA00006484"/>
    </source>
</evidence>
<proteinExistence type="inferred from homology"/>
<name>A0A1I5J0U6_9PSEU</name>
<evidence type="ECO:0000313" key="3">
    <source>
        <dbReference type="EMBL" id="NEC56210.1"/>
    </source>
</evidence>
<sequence>MDLGLTGKVVLVTGGSGGIGAELARTFAAEGAKVAVTYRANREAAEVLARECGPDRGLAVHYDLTELASVDAAVEQVTRHWGPVDVLVANAISPGALRKPGKLFEELPTEDCASFINVNIAPVFHTVAKVLPGMREKKWGRIAFISSRAATAGKPGREAYGAVKSALHGFATSLAWDVGRDGVLVNTILPGLTVTPRVAEQVPAAVLERERAITPSGRLSCPGDVAQLAVFLCSAANGNTNGQFAEVSGGR</sequence>
<dbReference type="FunFam" id="3.40.50.720:FF:000173">
    <property type="entry name" value="3-oxoacyl-[acyl-carrier protein] reductase"/>
    <property type="match status" value="1"/>
</dbReference>
<keyword evidence="6" id="KW-1185">Reference proteome</keyword>
<reference evidence="3 6" key="2">
    <citation type="submission" date="2020-01" db="EMBL/GenBank/DDBJ databases">
        <title>Insect and environment-associated Actinomycetes.</title>
        <authorList>
            <person name="Currrie C."/>
            <person name="Chevrette M."/>
            <person name="Carlson C."/>
            <person name="Stubbendieck R."/>
            <person name="Wendt-Pienkowski E."/>
        </authorList>
    </citation>
    <scope>NUCLEOTIDE SEQUENCE [LARGE SCALE GENOMIC DNA]</scope>
    <source>
        <strain evidence="3 6">SID8386</strain>
    </source>
</reference>
<dbReference type="PANTHER" id="PTHR42879">
    <property type="entry name" value="3-OXOACYL-(ACYL-CARRIER-PROTEIN) REDUCTASE"/>
    <property type="match status" value="1"/>
</dbReference>
<comment type="similarity">
    <text evidence="1">Belongs to the short-chain dehydrogenases/reductases (SDR) family.</text>
</comment>
<dbReference type="AlphaFoldDB" id="A0A1I5J0U6"/>
<dbReference type="SUPFAM" id="SSF51735">
    <property type="entry name" value="NAD(P)-binding Rossmann-fold domains"/>
    <property type="match status" value="1"/>
</dbReference>
<dbReference type="InterPro" id="IPR050259">
    <property type="entry name" value="SDR"/>
</dbReference>
<dbReference type="OrthoDB" id="286404at2"/>
<evidence type="ECO:0000256" key="2">
    <source>
        <dbReference type="ARBA" id="ARBA00023002"/>
    </source>
</evidence>
<dbReference type="Pfam" id="PF00106">
    <property type="entry name" value="adh_short"/>
    <property type="match status" value="1"/>
</dbReference>
<dbReference type="Proteomes" id="UP000199137">
    <property type="component" value="Unassembled WGS sequence"/>
</dbReference>
<protein>
    <submittedName>
        <fullName evidence="4">3-oxoacyl-[acyl-carrier protein] reductase</fullName>
    </submittedName>
    <submittedName>
        <fullName evidence="3">SDR family oxidoreductase</fullName>
    </submittedName>
</protein>
<dbReference type="InterPro" id="IPR002347">
    <property type="entry name" value="SDR_fam"/>
</dbReference>
<evidence type="ECO:0000313" key="6">
    <source>
        <dbReference type="Proteomes" id="UP000470404"/>
    </source>
</evidence>
<dbReference type="GO" id="GO:0016491">
    <property type="term" value="F:oxidoreductase activity"/>
    <property type="evidence" value="ECO:0007669"/>
    <property type="project" value="UniProtKB-KW"/>
</dbReference>
<dbReference type="Proteomes" id="UP000470404">
    <property type="component" value="Unassembled WGS sequence"/>
</dbReference>
<evidence type="ECO:0000313" key="5">
    <source>
        <dbReference type="Proteomes" id="UP000199137"/>
    </source>
</evidence>
<dbReference type="RefSeq" id="WP_067576096.1">
    <property type="nucleotide sequence ID" value="NZ_FOWC01000002.1"/>
</dbReference>
<keyword evidence="2" id="KW-0560">Oxidoreductase</keyword>
<dbReference type="Gene3D" id="3.40.50.720">
    <property type="entry name" value="NAD(P)-binding Rossmann-like Domain"/>
    <property type="match status" value="1"/>
</dbReference>
<dbReference type="PANTHER" id="PTHR42879:SF2">
    <property type="entry name" value="3-OXOACYL-[ACYL-CARRIER-PROTEIN] REDUCTASE FABG"/>
    <property type="match status" value="1"/>
</dbReference>
<reference evidence="4 5" key="1">
    <citation type="submission" date="2016-10" db="EMBL/GenBank/DDBJ databases">
        <authorList>
            <person name="de Groot N.N."/>
        </authorList>
    </citation>
    <scope>NUCLEOTIDE SEQUENCE [LARGE SCALE GENOMIC DNA]</scope>
    <source>
        <strain evidence="4 5">DSM 44637</strain>
    </source>
</reference>
<dbReference type="CDD" id="cd05233">
    <property type="entry name" value="SDR_c"/>
    <property type="match status" value="1"/>
</dbReference>
<dbReference type="InterPro" id="IPR036291">
    <property type="entry name" value="NAD(P)-bd_dom_sf"/>
</dbReference>
<accession>A0A1I5J0U6</accession>